<name>A0A4Y2W098_ARAVE</name>
<dbReference type="InterPro" id="IPR027417">
    <property type="entry name" value="P-loop_NTPase"/>
</dbReference>
<gene>
    <name evidence="1" type="ORF">AVEN_236077_1</name>
</gene>
<evidence type="ECO:0000313" key="2">
    <source>
        <dbReference type="Proteomes" id="UP000499080"/>
    </source>
</evidence>
<protein>
    <recommendedName>
        <fullName evidence="3">Deoxynucleoside kinase domain-containing protein</fullName>
    </recommendedName>
</protein>
<dbReference type="EMBL" id="BGPR01053204">
    <property type="protein sequence ID" value="GBO29998.1"/>
    <property type="molecule type" value="Genomic_DNA"/>
</dbReference>
<proteinExistence type="predicted"/>
<comment type="caution">
    <text evidence="1">The sequence shown here is derived from an EMBL/GenBank/DDBJ whole genome shotgun (WGS) entry which is preliminary data.</text>
</comment>
<organism evidence="1 2">
    <name type="scientific">Araneus ventricosus</name>
    <name type="common">Orbweaver spider</name>
    <name type="synonym">Epeira ventricosa</name>
    <dbReference type="NCBI Taxonomy" id="182803"/>
    <lineage>
        <taxon>Eukaryota</taxon>
        <taxon>Metazoa</taxon>
        <taxon>Ecdysozoa</taxon>
        <taxon>Arthropoda</taxon>
        <taxon>Chelicerata</taxon>
        <taxon>Arachnida</taxon>
        <taxon>Araneae</taxon>
        <taxon>Araneomorphae</taxon>
        <taxon>Entelegynae</taxon>
        <taxon>Araneoidea</taxon>
        <taxon>Araneidae</taxon>
        <taxon>Araneus</taxon>
    </lineage>
</organism>
<dbReference type="AlphaFoldDB" id="A0A4Y2W098"/>
<dbReference type="OrthoDB" id="6424805at2759"/>
<reference evidence="1 2" key="1">
    <citation type="journal article" date="2019" name="Sci. Rep.">
        <title>Orb-weaving spider Araneus ventricosus genome elucidates the spidroin gene catalogue.</title>
        <authorList>
            <person name="Kono N."/>
            <person name="Nakamura H."/>
            <person name="Ohtoshi R."/>
            <person name="Moran D.A.P."/>
            <person name="Shinohara A."/>
            <person name="Yoshida Y."/>
            <person name="Fujiwara M."/>
            <person name="Mori M."/>
            <person name="Tomita M."/>
            <person name="Arakawa K."/>
        </authorList>
    </citation>
    <scope>NUCLEOTIDE SEQUENCE [LARGE SCALE GENOMIC DNA]</scope>
</reference>
<evidence type="ECO:0000313" key="1">
    <source>
        <dbReference type="EMBL" id="GBO29998.1"/>
    </source>
</evidence>
<accession>A0A4Y2W098</accession>
<keyword evidence="2" id="KW-1185">Reference proteome</keyword>
<dbReference type="Proteomes" id="UP000499080">
    <property type="component" value="Unassembled WGS sequence"/>
</dbReference>
<sequence length="222" mass="26125">MPKLLVEIQASHVGIGKTTFAQKLNYPWVDDCINLVESDPAFYYEGKRNVFKSDTDNEILRAHLVLENATAMLDQLSKDLGDNWTIVTSRSPVISSAQFSKYPIDWKPLVEYYRKRVDHLKVDQVLILDYGSSIQADETYLKRAYERMLQRGRAYELKAFDSFETYCKFFEKAEEEKKSIVEMYEKEPEFYNYKIMPFHDFDEADVQEAKRVIWDCNTSLMV</sequence>
<evidence type="ECO:0008006" key="3">
    <source>
        <dbReference type="Google" id="ProtNLM"/>
    </source>
</evidence>
<dbReference type="SUPFAM" id="SSF52540">
    <property type="entry name" value="P-loop containing nucleoside triphosphate hydrolases"/>
    <property type="match status" value="1"/>
</dbReference>